<protein>
    <submittedName>
        <fullName evidence="9">Putative drug exporter of the RND superfamily</fullName>
    </submittedName>
</protein>
<reference evidence="9 10" key="1">
    <citation type="submission" date="2016-10" db="EMBL/GenBank/DDBJ databases">
        <authorList>
            <person name="de Groot N.N."/>
        </authorList>
    </citation>
    <scope>NUCLEOTIDE SEQUENCE [LARGE SCALE GENOMIC DNA]</scope>
    <source>
        <strain evidence="9 10">DSM 44908</strain>
    </source>
</reference>
<dbReference type="PANTHER" id="PTHR33406:SF11">
    <property type="entry name" value="MEMBRANE PROTEIN SCO6666-RELATED"/>
    <property type="match status" value="1"/>
</dbReference>
<evidence type="ECO:0000256" key="3">
    <source>
        <dbReference type="ARBA" id="ARBA00022475"/>
    </source>
</evidence>
<sequence length="704" mass="73231">MTRWASFVVSRPWWVLIAAVLIVLTGATWGLGVFGKLSQGGYEDPGSEAVAVARQIQGLGTAAPDIIAIYTAPDGRTLDDIGPEVTGVLDAFEAEVQPENVTSYWTAPAAQKEFLESTDGTKGLATVSLGGSTGVTLASFADLLPKLEAQGIETQFAGASVAGISFNTQLQQDLVRAEIIAIPVTLILLVFIFGGVVAAAVPVAVGALAVAGALTVLRVFTEFTDISSFAINVASLLGLGLAIDYGLFVVSRFREELRKGSDGHEAARRTVLTAGRTIAFSGLLLICAFAGMLVFPQAIIRSLGYGAMAAVGCAAILSLTAVPAVLAILGPRINAITWSRTASDRGEERAHRLWGGIVTRVMRRPVIVAAVITGGLLIVASPLLKTTLGEVSYTALPPNDPARVAYETLTEDFRSTGDSATLVLTGDTARPDGPAINSVITATRGLEGIENVQFGTASGNFVVIDATFSSGVDSTEQQEVVKEIRAIPQPAGTTLTVGGAAALVLDGNTAILNWLPVMLAIMVGSTLVLLFLAFGSVVLPVKAVAMAALSMAATFGALTFIFQEGNGASLLGVTPAPLEATFVVLILAVVFGLSTDYEVFLMSRMVEARTSGATTEEAVLVGAQRTGRIVTAAALILILVTGAFAISGLSIMRFVGVGMIIALIIDATIIRMLLVPSLVKLMGEANWWAPAWMKRVHAKVGIGH</sequence>
<dbReference type="Proteomes" id="UP000182054">
    <property type="component" value="Unassembled WGS sequence"/>
</dbReference>
<dbReference type="EMBL" id="FOJN01000002">
    <property type="protein sequence ID" value="SFA41870.1"/>
    <property type="molecule type" value="Genomic_DNA"/>
</dbReference>
<dbReference type="OrthoDB" id="7051771at2"/>
<feature type="transmembrane region" description="Helical" evidence="7">
    <location>
        <begin position="12"/>
        <end position="34"/>
    </location>
</feature>
<name>A0A1I0SQR8_9NOCA</name>
<evidence type="ECO:0000313" key="10">
    <source>
        <dbReference type="Proteomes" id="UP000182054"/>
    </source>
</evidence>
<comment type="subcellular location">
    <subcellularLocation>
        <location evidence="1">Cell membrane</location>
        <topology evidence="1">Multi-pass membrane protein</topology>
    </subcellularLocation>
</comment>
<evidence type="ECO:0000256" key="5">
    <source>
        <dbReference type="ARBA" id="ARBA00022989"/>
    </source>
</evidence>
<organism evidence="9 10">
    <name type="scientific">Rhodococcoides kroppenstedtii</name>
    <dbReference type="NCBI Taxonomy" id="293050"/>
    <lineage>
        <taxon>Bacteria</taxon>
        <taxon>Bacillati</taxon>
        <taxon>Actinomycetota</taxon>
        <taxon>Actinomycetes</taxon>
        <taxon>Mycobacteriales</taxon>
        <taxon>Nocardiaceae</taxon>
        <taxon>Rhodococcoides</taxon>
    </lineage>
</organism>
<dbReference type="InterPro" id="IPR004869">
    <property type="entry name" value="MMPL_dom"/>
</dbReference>
<feature type="transmembrane region" description="Helical" evidence="7">
    <location>
        <begin position="514"/>
        <end position="534"/>
    </location>
</feature>
<dbReference type="Gene3D" id="1.20.1640.10">
    <property type="entry name" value="Multidrug efflux transporter AcrB transmembrane domain"/>
    <property type="match status" value="2"/>
</dbReference>
<feature type="transmembrane region" description="Helical" evidence="7">
    <location>
        <begin position="229"/>
        <end position="250"/>
    </location>
</feature>
<gene>
    <name evidence="9" type="ORF">SAMN05444374_102145</name>
</gene>
<keyword evidence="5 7" id="KW-1133">Transmembrane helix</keyword>
<keyword evidence="4 7" id="KW-0812">Transmembrane</keyword>
<feature type="transmembrane region" description="Helical" evidence="7">
    <location>
        <begin position="305"/>
        <end position="330"/>
    </location>
</feature>
<keyword evidence="3" id="KW-1003">Cell membrane</keyword>
<feature type="transmembrane region" description="Helical" evidence="7">
    <location>
        <begin position="654"/>
        <end position="674"/>
    </location>
</feature>
<dbReference type="PANTHER" id="PTHR33406">
    <property type="entry name" value="MEMBRANE PROTEIN MJ1562-RELATED"/>
    <property type="match status" value="1"/>
</dbReference>
<dbReference type="SUPFAM" id="SSF82866">
    <property type="entry name" value="Multidrug efflux transporter AcrB transmembrane domain"/>
    <property type="match status" value="2"/>
</dbReference>
<evidence type="ECO:0000256" key="7">
    <source>
        <dbReference type="SAM" id="Phobius"/>
    </source>
</evidence>
<evidence type="ECO:0000256" key="6">
    <source>
        <dbReference type="ARBA" id="ARBA00023136"/>
    </source>
</evidence>
<evidence type="ECO:0000256" key="1">
    <source>
        <dbReference type="ARBA" id="ARBA00004651"/>
    </source>
</evidence>
<dbReference type="GO" id="GO:0005886">
    <property type="term" value="C:plasma membrane"/>
    <property type="evidence" value="ECO:0007669"/>
    <property type="project" value="UniProtKB-SubCell"/>
</dbReference>
<evidence type="ECO:0000256" key="2">
    <source>
        <dbReference type="ARBA" id="ARBA00010157"/>
    </source>
</evidence>
<feature type="domain" description="Membrane transport protein MMPL" evidence="8">
    <location>
        <begin position="53"/>
        <end position="367"/>
    </location>
</feature>
<dbReference type="AlphaFoldDB" id="A0A1I0SQR8"/>
<dbReference type="InterPro" id="IPR050545">
    <property type="entry name" value="Mycobact_MmpL"/>
</dbReference>
<proteinExistence type="inferred from homology"/>
<evidence type="ECO:0000259" key="8">
    <source>
        <dbReference type="Pfam" id="PF03176"/>
    </source>
</evidence>
<evidence type="ECO:0000313" key="9">
    <source>
        <dbReference type="EMBL" id="SFA41870.1"/>
    </source>
</evidence>
<feature type="transmembrane region" description="Helical" evidence="7">
    <location>
        <begin position="629"/>
        <end position="648"/>
    </location>
</feature>
<keyword evidence="6 7" id="KW-0472">Membrane</keyword>
<feature type="transmembrane region" description="Helical" evidence="7">
    <location>
        <begin position="186"/>
        <end position="217"/>
    </location>
</feature>
<dbReference type="RefSeq" id="WP_068363712.1">
    <property type="nucleotide sequence ID" value="NZ_FOJN01000002.1"/>
</dbReference>
<feature type="transmembrane region" description="Helical" evidence="7">
    <location>
        <begin position="541"/>
        <end position="562"/>
    </location>
</feature>
<feature type="domain" description="Membrane transport protein MMPL" evidence="8">
    <location>
        <begin position="462"/>
        <end position="690"/>
    </location>
</feature>
<accession>A0A1I0SQR8</accession>
<comment type="similarity">
    <text evidence="2">Belongs to the resistance-nodulation-cell division (RND) (TC 2.A.6) family. MmpL subfamily.</text>
</comment>
<feature type="transmembrane region" description="Helical" evidence="7">
    <location>
        <begin position="278"/>
        <end position="299"/>
    </location>
</feature>
<dbReference type="GeneID" id="85484616"/>
<evidence type="ECO:0000256" key="4">
    <source>
        <dbReference type="ARBA" id="ARBA00022692"/>
    </source>
</evidence>
<dbReference type="Pfam" id="PF03176">
    <property type="entry name" value="MMPL"/>
    <property type="match status" value="2"/>
</dbReference>